<sequence length="130" mass="14677">MIALPEKEEVAVSSLFINVFGIAIILGPIFILAYQNDKVSLRPLRPLDDEHPRFVVDIWFFQGGRRQVLTGEMYQPGKVVGSSQGGRYRVEQVTRQRRLAGLREHFELRMRRLPDGAGATADVFGHAQSL</sequence>
<reference evidence="2 3" key="1">
    <citation type="journal article" date="2015" name="Genome Announc.">
        <title>Expanding the biotechnology potential of lactobacilli through comparative genomics of 213 strains and associated genera.</title>
        <authorList>
            <person name="Sun Z."/>
            <person name="Harris H.M."/>
            <person name="McCann A."/>
            <person name="Guo C."/>
            <person name="Argimon S."/>
            <person name="Zhang W."/>
            <person name="Yang X."/>
            <person name="Jeffery I.B."/>
            <person name="Cooney J.C."/>
            <person name="Kagawa T.F."/>
            <person name="Liu W."/>
            <person name="Song Y."/>
            <person name="Salvetti E."/>
            <person name="Wrobel A."/>
            <person name="Rasinkangas P."/>
            <person name="Parkhill J."/>
            <person name="Rea M.C."/>
            <person name="O'Sullivan O."/>
            <person name="Ritari J."/>
            <person name="Douillard F.P."/>
            <person name="Paul Ross R."/>
            <person name="Yang R."/>
            <person name="Briner A.E."/>
            <person name="Felis G.E."/>
            <person name="de Vos W.M."/>
            <person name="Barrangou R."/>
            <person name="Klaenhammer T.R."/>
            <person name="Caufield P.W."/>
            <person name="Cui Y."/>
            <person name="Zhang H."/>
            <person name="O'Toole P.W."/>
        </authorList>
    </citation>
    <scope>NUCLEOTIDE SEQUENCE [LARGE SCALE GENOMIC DNA]</scope>
    <source>
        <strain evidence="2 3">DSM 22698</strain>
    </source>
</reference>
<protein>
    <submittedName>
        <fullName evidence="2">Uncharacterized protein</fullName>
    </submittedName>
</protein>
<dbReference type="AlphaFoldDB" id="A0A0R2CEF5"/>
<proteinExistence type="predicted"/>
<keyword evidence="3" id="KW-1185">Reference proteome</keyword>
<accession>A0A0R2CEF5</accession>
<dbReference type="PATRIC" id="fig|1423810.4.peg.1663"/>
<evidence type="ECO:0000313" key="3">
    <source>
        <dbReference type="Proteomes" id="UP000051789"/>
    </source>
</evidence>
<name>A0A0R2CEF5_9LACO</name>
<keyword evidence="1" id="KW-1133">Transmembrane helix</keyword>
<keyword evidence="1" id="KW-0812">Transmembrane</keyword>
<organism evidence="2 3">
    <name type="scientific">Lacticaseibacillus thailandensis DSM 22698 = JCM 13996</name>
    <dbReference type="NCBI Taxonomy" id="1423810"/>
    <lineage>
        <taxon>Bacteria</taxon>
        <taxon>Bacillati</taxon>
        <taxon>Bacillota</taxon>
        <taxon>Bacilli</taxon>
        <taxon>Lactobacillales</taxon>
        <taxon>Lactobacillaceae</taxon>
        <taxon>Lacticaseibacillus</taxon>
    </lineage>
</organism>
<gene>
    <name evidence="2" type="ORF">FD19_GL001614</name>
</gene>
<feature type="transmembrane region" description="Helical" evidence="1">
    <location>
        <begin position="15"/>
        <end position="34"/>
    </location>
</feature>
<evidence type="ECO:0000313" key="2">
    <source>
        <dbReference type="EMBL" id="KRM86761.1"/>
    </source>
</evidence>
<keyword evidence="1" id="KW-0472">Membrane</keyword>
<dbReference type="EMBL" id="AYZK01000005">
    <property type="protein sequence ID" value="KRM86761.1"/>
    <property type="molecule type" value="Genomic_DNA"/>
</dbReference>
<evidence type="ECO:0000256" key="1">
    <source>
        <dbReference type="SAM" id="Phobius"/>
    </source>
</evidence>
<comment type="caution">
    <text evidence="2">The sequence shown here is derived from an EMBL/GenBank/DDBJ whole genome shotgun (WGS) entry which is preliminary data.</text>
</comment>
<dbReference type="Proteomes" id="UP000051789">
    <property type="component" value="Unassembled WGS sequence"/>
</dbReference>
<dbReference type="STRING" id="1423810.FD19_GL001614"/>